<feature type="compositionally biased region" description="Basic and acidic residues" evidence="1">
    <location>
        <begin position="28"/>
        <end position="40"/>
    </location>
</feature>
<dbReference type="STRING" id="1770053.SAMN05216551_103244"/>
<keyword evidence="3" id="KW-1185">Reference proteome</keyword>
<reference evidence="3" key="1">
    <citation type="submission" date="2016-09" db="EMBL/GenBank/DDBJ databases">
        <authorList>
            <person name="Varghese N."/>
            <person name="Submissions S."/>
        </authorList>
    </citation>
    <scope>NUCLEOTIDE SEQUENCE [LARGE SCALE GENOMIC DNA]</scope>
    <source>
        <strain evidence="3">JS23</strain>
    </source>
</reference>
<name>A0A1H2PME4_9BURK</name>
<gene>
    <name evidence="2" type="ORF">SAMN05216551_103244</name>
</gene>
<dbReference type="AlphaFoldDB" id="A0A1H2PME4"/>
<organism evidence="2 3">
    <name type="scientific">Chitinasiproducens palmae</name>
    <dbReference type="NCBI Taxonomy" id="1770053"/>
    <lineage>
        <taxon>Bacteria</taxon>
        <taxon>Pseudomonadati</taxon>
        <taxon>Pseudomonadota</taxon>
        <taxon>Betaproteobacteria</taxon>
        <taxon>Burkholderiales</taxon>
        <taxon>Burkholderiaceae</taxon>
        <taxon>Chitinasiproducens</taxon>
    </lineage>
</organism>
<dbReference type="Proteomes" id="UP000243719">
    <property type="component" value="Unassembled WGS sequence"/>
</dbReference>
<accession>A0A1H2PME4</accession>
<protein>
    <submittedName>
        <fullName evidence="2">Uncharacterized protein</fullName>
    </submittedName>
</protein>
<dbReference type="RefSeq" id="WP_091906426.1">
    <property type="nucleotide sequence ID" value="NZ_FNLO01000003.1"/>
</dbReference>
<evidence type="ECO:0000313" key="2">
    <source>
        <dbReference type="EMBL" id="SDV47719.1"/>
    </source>
</evidence>
<sequence>MGKKASVVTSLAILGALAGYLWGRGRTPRSEPREVQRWEDEGGAVPQAEDVQPKLASAGGATPAPVQDDPEVWQFPKS</sequence>
<feature type="region of interest" description="Disordered" evidence="1">
    <location>
        <begin position="25"/>
        <end position="78"/>
    </location>
</feature>
<evidence type="ECO:0000313" key="3">
    <source>
        <dbReference type="Proteomes" id="UP000243719"/>
    </source>
</evidence>
<proteinExistence type="predicted"/>
<dbReference type="EMBL" id="FNLO01000003">
    <property type="protein sequence ID" value="SDV47719.1"/>
    <property type="molecule type" value="Genomic_DNA"/>
</dbReference>
<evidence type="ECO:0000256" key="1">
    <source>
        <dbReference type="SAM" id="MobiDB-lite"/>
    </source>
</evidence>